<name>A0A7H9SVR4_9EUCA</name>
<dbReference type="GeneID" id="59143989"/>
<feature type="transmembrane region" description="Helical" evidence="1">
    <location>
        <begin position="6"/>
        <end position="30"/>
    </location>
</feature>
<evidence type="ECO:0000313" key="2">
    <source>
        <dbReference type="EMBL" id="BCL51418.1"/>
    </source>
</evidence>
<dbReference type="EMBL" id="LC581880">
    <property type="protein sequence ID" value="BCL51418.1"/>
    <property type="molecule type" value="Genomic_DNA"/>
</dbReference>
<dbReference type="AlphaFoldDB" id="A0A7H9SVR4"/>
<keyword evidence="3" id="KW-0496">Mitochondrion</keyword>
<geneLocation type="mitochondrion" evidence="3"/>
<organism evidence="3">
    <name type="scientific">Indochinamon bhumibol</name>
    <dbReference type="NCBI Taxonomy" id="2771976"/>
    <lineage>
        <taxon>Eukaryota</taxon>
        <taxon>Metazoa</taxon>
        <taxon>Ecdysozoa</taxon>
        <taxon>Arthropoda</taxon>
        <taxon>Crustacea</taxon>
        <taxon>Multicrustacea</taxon>
        <taxon>Malacostraca</taxon>
        <taxon>Eumalacostraca</taxon>
        <taxon>Eucarida</taxon>
        <taxon>Decapoda</taxon>
        <taxon>Pleocyemata</taxon>
        <taxon>Brachyura</taxon>
        <taxon>Eubrachyura</taxon>
        <taxon>Potamoidea</taxon>
        <taxon>Potamidae</taxon>
        <taxon>Indochinamon</taxon>
    </lineage>
</organism>
<sequence>MPQMSPLFWLSLFVLFLFTTGLFLLFNYFLKPYKLFTKPSLYYVPLKPSWKL</sequence>
<accession>A0A7H9SVR4</accession>
<dbReference type="RefSeq" id="YP_009927060.1">
    <property type="nucleotide sequence ID" value="NC_050694.1"/>
</dbReference>
<protein>
    <submittedName>
        <fullName evidence="3">ATP synthase F0 subunit 8</fullName>
    </submittedName>
</protein>
<dbReference type="EMBL" id="MT872370">
    <property type="protein sequence ID" value="QNT10756.1"/>
    <property type="molecule type" value="Genomic_DNA"/>
</dbReference>
<keyword evidence="1" id="KW-0812">Transmembrane</keyword>
<proteinExistence type="predicted"/>
<reference evidence="2" key="2">
    <citation type="submission" date="2020-09" db="EMBL/GenBank/DDBJ databases">
        <title>The complete mitochondrial genome sequence of the mountain crab Indochinamon bhumibol.</title>
        <authorList>
            <person name="Naktang C."/>
            <person name="Sonthirod C."/>
            <person name="Sangsrakru D."/>
            <person name="U-thoomporn S."/>
            <person name="Koipokaisawan T."/>
            <person name="Panase P."/>
            <person name="Tuntaisong M."/>
            <person name="Pootakham W."/>
            <person name="Tangphatsornruang S."/>
        </authorList>
    </citation>
    <scope>NUCLEOTIDE SEQUENCE</scope>
</reference>
<evidence type="ECO:0000256" key="1">
    <source>
        <dbReference type="SAM" id="Phobius"/>
    </source>
</evidence>
<reference evidence="3" key="1">
    <citation type="submission" date="2020-08" db="EMBL/GenBank/DDBJ databases">
        <authorList>
            <person name="Sonthirod C."/>
        </authorList>
    </citation>
    <scope>NUCLEOTIDE SEQUENCE</scope>
</reference>
<reference evidence="3" key="3">
    <citation type="submission" date="2021-03" db="EMBL/GenBank/DDBJ databases">
        <title>The complete mitochondrial genome sequence of the mountain crab Indochinamon spp.</title>
        <authorList>
            <person name="Naktang C."/>
        </authorList>
    </citation>
    <scope>NUCLEOTIDE SEQUENCE</scope>
</reference>
<evidence type="ECO:0000313" key="3">
    <source>
        <dbReference type="EMBL" id="QNT10756.1"/>
    </source>
</evidence>
<gene>
    <name evidence="3" type="primary">ATP8</name>
</gene>
<keyword evidence="1" id="KW-0472">Membrane</keyword>
<dbReference type="CTD" id="4509"/>
<keyword evidence="1" id="KW-1133">Transmembrane helix</keyword>